<dbReference type="GO" id="GO:0043165">
    <property type="term" value="P:Gram-negative-bacterium-type cell outer membrane assembly"/>
    <property type="evidence" value="ECO:0007669"/>
    <property type="project" value="TreeGrafter"/>
</dbReference>
<dbReference type="GO" id="GO:1990063">
    <property type="term" value="C:Bam protein complex"/>
    <property type="evidence" value="ECO:0007669"/>
    <property type="project" value="TreeGrafter"/>
</dbReference>
<dbReference type="STRING" id="452662.SJA_C1-34680"/>
<evidence type="ECO:0000259" key="4">
    <source>
        <dbReference type="Pfam" id="PF04355"/>
    </source>
</evidence>
<evidence type="ECO:0000313" key="6">
    <source>
        <dbReference type="Proteomes" id="UP000007753"/>
    </source>
</evidence>
<reference evidence="5 6" key="1">
    <citation type="journal article" date="2010" name="J. Bacteriol.">
        <title>Complete genome sequence of the representative gamma-hexachlorocyclohexane-degrading bacterium Sphingobium japonicum UT26.</title>
        <authorList>
            <person name="Nagata Y."/>
            <person name="Ohtsubo Y."/>
            <person name="Endo R."/>
            <person name="Ichikawa N."/>
            <person name="Ankai A."/>
            <person name="Oguchi A."/>
            <person name="Fukui S."/>
            <person name="Fujita N."/>
            <person name="Tsuda M."/>
        </authorList>
    </citation>
    <scope>NUCLEOTIDE SEQUENCE [LARGE SCALE GENOMIC DNA]</scope>
    <source>
        <strain evidence="6">DSM 16413 / CCM 7287 / MTCC 6362 / UT26 / NBRC 101211 / UT26S</strain>
    </source>
</reference>
<name>D4Z6S0_SPHIU</name>
<keyword evidence="6" id="KW-1185">Reference proteome</keyword>
<dbReference type="PANTHER" id="PTHR37482:SF1">
    <property type="entry name" value="OUTER MEMBRANE PROTEIN ASSEMBLY FACTOR BAME"/>
    <property type="match status" value="1"/>
</dbReference>
<dbReference type="InterPro" id="IPR007450">
    <property type="entry name" value="BamE_dom"/>
</dbReference>
<gene>
    <name evidence="5" type="ordered locus">SJA_C1-34680</name>
</gene>
<dbReference type="InterPro" id="IPR026592">
    <property type="entry name" value="BamE"/>
</dbReference>
<dbReference type="KEGG" id="sjp:SJA_C1-34680"/>
<dbReference type="EMBL" id="AP010803">
    <property type="protein sequence ID" value="BAI98302.1"/>
    <property type="molecule type" value="Genomic_DNA"/>
</dbReference>
<dbReference type="GO" id="GO:0030674">
    <property type="term" value="F:protein-macromolecule adaptor activity"/>
    <property type="evidence" value="ECO:0007669"/>
    <property type="project" value="TreeGrafter"/>
</dbReference>
<dbReference type="InterPro" id="IPR037873">
    <property type="entry name" value="BamE-like"/>
</dbReference>
<evidence type="ECO:0000256" key="2">
    <source>
        <dbReference type="ARBA" id="ARBA00023136"/>
    </source>
</evidence>
<dbReference type="HOGENOM" id="CLU_104933_0_1_5"/>
<feature type="domain" description="Outer membrane protein assembly factor BamE" evidence="4">
    <location>
        <begin position="63"/>
        <end position="136"/>
    </location>
</feature>
<dbReference type="PANTHER" id="PTHR37482">
    <property type="entry name" value="OUTER MEMBRANE PROTEIN ASSEMBLY FACTOR BAME"/>
    <property type="match status" value="1"/>
</dbReference>
<accession>D4Z6S0</accession>
<dbReference type="Pfam" id="PF04355">
    <property type="entry name" value="BamE"/>
    <property type="match status" value="1"/>
</dbReference>
<proteinExistence type="predicted"/>
<evidence type="ECO:0000313" key="5">
    <source>
        <dbReference type="EMBL" id="BAI98302.1"/>
    </source>
</evidence>
<dbReference type="GO" id="GO:0051205">
    <property type="term" value="P:protein insertion into membrane"/>
    <property type="evidence" value="ECO:0007669"/>
    <property type="project" value="TreeGrafter"/>
</dbReference>
<keyword evidence="2" id="KW-0472">Membrane</keyword>
<evidence type="ECO:0000256" key="3">
    <source>
        <dbReference type="ARBA" id="ARBA00023237"/>
    </source>
</evidence>
<dbReference type="Proteomes" id="UP000007753">
    <property type="component" value="Chromosome 1"/>
</dbReference>
<keyword evidence="3" id="KW-0998">Cell outer membrane</keyword>
<protein>
    <submittedName>
        <fullName evidence="5">Putative small protein A</fullName>
    </submittedName>
</protein>
<keyword evidence="1" id="KW-0732">Signal</keyword>
<dbReference type="Gene3D" id="3.30.1450.10">
    <property type="match status" value="1"/>
</dbReference>
<sequence>MIGQPPDAMAALFFGKVRGVPPQEKFMRQFSRQSRSGRILLGAGLCALLLGASGCSRIRTHQGYQVDKLLVDSIQPGIDNRASVEGTLGRPSFVAQFGDQDWYYVSRDMRSLAFSSPKPVSQTVLHVRFDAAGNVVAVDRMGLEQVAKISPSGDKTPTLGRHRSLFDEIFGNIGAVGAGGMGGAGGGSNTGGPNGS</sequence>
<dbReference type="eggNOG" id="COG2913">
    <property type="taxonomic scope" value="Bacteria"/>
</dbReference>
<dbReference type="AlphaFoldDB" id="D4Z6S0"/>
<evidence type="ECO:0000256" key="1">
    <source>
        <dbReference type="ARBA" id="ARBA00022729"/>
    </source>
</evidence>
<organism evidence="5 6">
    <name type="scientific">Sphingobium indicum (strain DSM 16413 / CCM 7287 / MTCC 6362 / UT26 / NBRC 101211 / UT26S)</name>
    <name type="common">Sphingobium japonicum</name>
    <dbReference type="NCBI Taxonomy" id="452662"/>
    <lineage>
        <taxon>Bacteria</taxon>
        <taxon>Pseudomonadati</taxon>
        <taxon>Pseudomonadota</taxon>
        <taxon>Alphaproteobacteria</taxon>
        <taxon>Sphingomonadales</taxon>
        <taxon>Sphingomonadaceae</taxon>
        <taxon>Sphingobium</taxon>
    </lineage>
</organism>